<keyword evidence="3" id="KW-1185">Reference proteome</keyword>
<feature type="compositionally biased region" description="Polar residues" evidence="1">
    <location>
        <begin position="237"/>
        <end position="247"/>
    </location>
</feature>
<feature type="region of interest" description="Disordered" evidence="1">
    <location>
        <begin position="436"/>
        <end position="459"/>
    </location>
</feature>
<evidence type="ECO:0000313" key="2">
    <source>
        <dbReference type="EMBL" id="MQM21459.1"/>
    </source>
</evidence>
<evidence type="ECO:0000313" key="3">
    <source>
        <dbReference type="Proteomes" id="UP000652761"/>
    </source>
</evidence>
<dbReference type="AlphaFoldDB" id="A0A843XNZ1"/>
<reference evidence="2" key="1">
    <citation type="submission" date="2017-07" db="EMBL/GenBank/DDBJ databases">
        <title>Taro Niue Genome Assembly and Annotation.</title>
        <authorList>
            <person name="Atibalentja N."/>
            <person name="Keating K."/>
            <person name="Fields C.J."/>
        </authorList>
    </citation>
    <scope>NUCLEOTIDE SEQUENCE</scope>
    <source>
        <strain evidence="2">Niue_2</strain>
        <tissue evidence="2">Leaf</tissue>
    </source>
</reference>
<proteinExistence type="predicted"/>
<protein>
    <submittedName>
        <fullName evidence="2">Uncharacterized protein</fullName>
    </submittedName>
</protein>
<sequence length="664" mass="74108">MPTDIAASIFKVPDEGEDYHNFEFNLHEAYTIMTGLPADETDINQTHVTKFNTNTFPPVLRLTHHMLTTIITPQGGGRDRLTDIQRFFLYCMSKDIKINLHVIMYQIISETTRADLHRSLPYAAHLTAVFKHFGVPLENEKSEKIPKSNIYRFKHVQKFMGFRIVGDQVRRGPAAVEAPVVQEEQPPVHEDQPQMQEDQPPMQEDQPQVHEGQPPLHEDQPPMAAQANDPIIAPHSPQLQPSSSMNVDTEIPSFSPPPPAQASSSFGGPSVPPELFTFLNDKFETLNNSIQTMSSSFELRIQRLENTVSAKFIEQKTASDYAAQRFNRLIGTMADASIELKEHQQKLEIVLQGILANSQADVFNSKQTLYEISNTRLSFAHMVDDLESIKNLSAHIDVEMSALKQEFKVLNRPRTNIFCKGSVDTTILGVDTMVQNNDRNVKKSPSQVDTSPEQGDPSHLSVTRICAGMVKAEDADDSANEERAVQNIIAGESIGVRVSDEIHGIEYPYVVTDNTMMVEYFIRCLRAELQNAVIPLMCRTMEEAVQRAAILERTVRARKEQSGGSGSFRLPQQSARISKGKAPSGASSSSDIAKWGKQIKKFFQGGGGRGRGRQQGGFQQGRGYMPPVPEESQQSTAGQPTAYPTFRRYNYGQPGHLARDCPYP</sequence>
<feature type="compositionally biased region" description="Polar residues" evidence="1">
    <location>
        <begin position="436"/>
        <end position="453"/>
    </location>
</feature>
<gene>
    <name evidence="2" type="ORF">Taro_054499</name>
</gene>
<dbReference type="EMBL" id="NMUH01011066">
    <property type="protein sequence ID" value="MQM21459.1"/>
    <property type="molecule type" value="Genomic_DNA"/>
</dbReference>
<dbReference type="Proteomes" id="UP000652761">
    <property type="component" value="Unassembled WGS sequence"/>
</dbReference>
<feature type="region of interest" description="Disordered" evidence="1">
    <location>
        <begin position="603"/>
        <end position="664"/>
    </location>
</feature>
<feature type="region of interest" description="Disordered" evidence="1">
    <location>
        <begin position="175"/>
        <end position="269"/>
    </location>
</feature>
<feature type="compositionally biased region" description="Low complexity" evidence="1">
    <location>
        <begin position="580"/>
        <end position="590"/>
    </location>
</feature>
<feature type="compositionally biased region" description="Low complexity" evidence="1">
    <location>
        <begin position="193"/>
        <end position="206"/>
    </location>
</feature>
<organism evidence="2 3">
    <name type="scientific">Colocasia esculenta</name>
    <name type="common">Wild taro</name>
    <name type="synonym">Arum esculentum</name>
    <dbReference type="NCBI Taxonomy" id="4460"/>
    <lineage>
        <taxon>Eukaryota</taxon>
        <taxon>Viridiplantae</taxon>
        <taxon>Streptophyta</taxon>
        <taxon>Embryophyta</taxon>
        <taxon>Tracheophyta</taxon>
        <taxon>Spermatophyta</taxon>
        <taxon>Magnoliopsida</taxon>
        <taxon>Liliopsida</taxon>
        <taxon>Araceae</taxon>
        <taxon>Aroideae</taxon>
        <taxon>Colocasieae</taxon>
        <taxon>Colocasia</taxon>
    </lineage>
</organism>
<feature type="compositionally biased region" description="Gly residues" evidence="1">
    <location>
        <begin position="604"/>
        <end position="620"/>
    </location>
</feature>
<evidence type="ECO:0000256" key="1">
    <source>
        <dbReference type="SAM" id="MobiDB-lite"/>
    </source>
</evidence>
<feature type="region of interest" description="Disordered" evidence="1">
    <location>
        <begin position="557"/>
        <end position="591"/>
    </location>
</feature>
<name>A0A843XNZ1_COLES</name>
<comment type="caution">
    <text evidence="2">The sequence shown here is derived from an EMBL/GenBank/DDBJ whole genome shotgun (WGS) entry which is preliminary data.</text>
</comment>
<accession>A0A843XNZ1</accession>